<keyword evidence="2" id="KW-1185">Reference proteome</keyword>
<reference evidence="1" key="1">
    <citation type="journal article" date="2023" name="PLoS Negl. Trop. Dis.">
        <title>A genome sequence for Biomphalaria pfeifferi, the major vector snail for the human-infecting parasite Schistosoma mansoni.</title>
        <authorList>
            <person name="Bu L."/>
            <person name="Lu L."/>
            <person name="Laidemitt M.R."/>
            <person name="Zhang S.M."/>
            <person name="Mutuku M."/>
            <person name="Mkoji G."/>
            <person name="Steinauer M."/>
            <person name="Loker E.S."/>
        </authorList>
    </citation>
    <scope>NUCLEOTIDE SEQUENCE</scope>
    <source>
        <strain evidence="1">KasaAsao</strain>
    </source>
</reference>
<dbReference type="AlphaFoldDB" id="A0AAD8CB79"/>
<dbReference type="EMBL" id="JASAOG010000003">
    <property type="protein sequence ID" value="KAK0069099.1"/>
    <property type="molecule type" value="Genomic_DNA"/>
</dbReference>
<evidence type="ECO:0000313" key="1">
    <source>
        <dbReference type="EMBL" id="KAK0069099.1"/>
    </source>
</evidence>
<accession>A0AAD8CB79</accession>
<evidence type="ECO:0000313" key="2">
    <source>
        <dbReference type="Proteomes" id="UP001233172"/>
    </source>
</evidence>
<comment type="caution">
    <text evidence="1">The sequence shown here is derived from an EMBL/GenBank/DDBJ whole genome shotgun (WGS) entry which is preliminary data.</text>
</comment>
<protein>
    <submittedName>
        <fullName evidence="1">Uncharacterized protein</fullName>
    </submittedName>
</protein>
<reference evidence="1" key="2">
    <citation type="submission" date="2023-04" db="EMBL/GenBank/DDBJ databases">
        <authorList>
            <person name="Bu L."/>
            <person name="Lu L."/>
            <person name="Laidemitt M.R."/>
            <person name="Zhang S.M."/>
            <person name="Mutuku M."/>
            <person name="Mkoji G."/>
            <person name="Steinauer M."/>
            <person name="Loker E.S."/>
        </authorList>
    </citation>
    <scope>NUCLEOTIDE SEQUENCE</scope>
    <source>
        <strain evidence="1">KasaAsao</strain>
        <tissue evidence="1">Whole Snail</tissue>
    </source>
</reference>
<sequence length="246" mass="28266">VSGQQIQLFPYNETKNCKINLVEKMDRIIMYGKVDLNGNQHSPSVVYFEIKRQNETTFLFIGFLQIPKDCDKHVDNYCSCFKTDDLKVVKLVLNITAITVNSEAEIRAELVYRETSFYSEIRKLPIVYASETDSVLVFVNAQSIHTKQTNVTLNDTRVIVLSTCREKFVLGCELELINLETETLLKSEKEIVVYNGNFNGTTHFKLKYKICNIQRNISFSITIENAAKDLDSDCNTEKELTFLLCQ</sequence>
<feature type="non-terminal residue" evidence="1">
    <location>
        <position position="1"/>
    </location>
</feature>
<dbReference type="Proteomes" id="UP001233172">
    <property type="component" value="Unassembled WGS sequence"/>
</dbReference>
<gene>
    <name evidence="1" type="ORF">Bpfe_001281</name>
</gene>
<proteinExistence type="predicted"/>
<name>A0AAD8CB79_BIOPF</name>
<organism evidence="1 2">
    <name type="scientific">Biomphalaria pfeifferi</name>
    <name type="common">Bloodfluke planorb</name>
    <name type="synonym">Freshwater snail</name>
    <dbReference type="NCBI Taxonomy" id="112525"/>
    <lineage>
        <taxon>Eukaryota</taxon>
        <taxon>Metazoa</taxon>
        <taxon>Spiralia</taxon>
        <taxon>Lophotrochozoa</taxon>
        <taxon>Mollusca</taxon>
        <taxon>Gastropoda</taxon>
        <taxon>Heterobranchia</taxon>
        <taxon>Euthyneura</taxon>
        <taxon>Panpulmonata</taxon>
        <taxon>Hygrophila</taxon>
        <taxon>Lymnaeoidea</taxon>
        <taxon>Planorbidae</taxon>
        <taxon>Biomphalaria</taxon>
    </lineage>
</organism>